<protein>
    <recommendedName>
        <fullName evidence="1">YbaK/aminoacyl-tRNA synthetase-associated domain-containing protein</fullName>
    </recommendedName>
</protein>
<dbReference type="PANTHER" id="PTHR30411:SF9">
    <property type="entry name" value="MULTIFUNCTIONAL SER_THR-TRNA DEACYLASE PROXP-Y"/>
    <property type="match status" value="1"/>
</dbReference>
<dbReference type="InterPro" id="IPR007214">
    <property type="entry name" value="YbaK/aa-tRNA-synth-assoc-dom"/>
</dbReference>
<dbReference type="RefSeq" id="WP_063698752.1">
    <property type="nucleotide sequence ID" value="NZ_LUUB01000039.1"/>
</dbReference>
<dbReference type="Proteomes" id="UP000076959">
    <property type="component" value="Unassembled WGS sequence"/>
</dbReference>
<name>A0A176YXY4_9BRAD</name>
<dbReference type="GO" id="GO:0002161">
    <property type="term" value="F:aminoacyl-tRNA deacylase activity"/>
    <property type="evidence" value="ECO:0007669"/>
    <property type="project" value="InterPro"/>
</dbReference>
<dbReference type="OrthoDB" id="9786549at2"/>
<dbReference type="EMBL" id="LUUB01000039">
    <property type="protein sequence ID" value="OAF12620.1"/>
    <property type="molecule type" value="Genomic_DNA"/>
</dbReference>
<dbReference type="Gene3D" id="3.90.960.10">
    <property type="entry name" value="YbaK/aminoacyl-tRNA synthetase-associated domain"/>
    <property type="match status" value="1"/>
</dbReference>
<dbReference type="InterPro" id="IPR036754">
    <property type="entry name" value="YbaK/aa-tRNA-synt-asso_dom_sf"/>
</dbReference>
<evidence type="ECO:0000313" key="3">
    <source>
        <dbReference type="Proteomes" id="UP000076959"/>
    </source>
</evidence>
<comment type="caution">
    <text evidence="2">The sequence shown here is derived from an EMBL/GenBank/DDBJ whole genome shotgun (WGS) entry which is preliminary data.</text>
</comment>
<reference evidence="2 3" key="1">
    <citation type="submission" date="2016-03" db="EMBL/GenBank/DDBJ databases">
        <title>Draft Genome Sequence of the Strain BR 10245 (Bradyrhizobium sp.) isolated from nodules of Centrolobium paraense.</title>
        <authorList>
            <person name="Simoes-Araujo J.L.Sr."/>
            <person name="Barauna A.C."/>
            <person name="Silva K."/>
            <person name="Zilli J.E."/>
        </authorList>
    </citation>
    <scope>NUCLEOTIDE SEQUENCE [LARGE SCALE GENOMIC DNA]</scope>
    <source>
        <strain evidence="2 3">BR 10245</strain>
    </source>
</reference>
<gene>
    <name evidence="2" type="ORF">AYJ54_46030</name>
</gene>
<dbReference type="SUPFAM" id="SSF55826">
    <property type="entry name" value="YbaK/ProRS associated domain"/>
    <property type="match status" value="1"/>
</dbReference>
<dbReference type="AlphaFoldDB" id="A0A176YXY4"/>
<dbReference type="CDD" id="cd04332">
    <property type="entry name" value="YbaK_like"/>
    <property type="match status" value="1"/>
</dbReference>
<keyword evidence="3" id="KW-1185">Reference proteome</keyword>
<accession>A0A176YXY4</accession>
<evidence type="ECO:0000313" key="2">
    <source>
        <dbReference type="EMBL" id="OAF12620.1"/>
    </source>
</evidence>
<dbReference type="PANTHER" id="PTHR30411">
    <property type="entry name" value="CYTOPLASMIC PROTEIN"/>
    <property type="match status" value="1"/>
</dbReference>
<sequence length="156" mass="17191">MSIAPTLHRYLSAENIQYAEIPHDLTMSSTRTAQACHVSGDRLAKAVVLRHDGGYMLAVVPASHHLNLPDLKERLGEDLAMANESEINRLFADCVHGAVPAVGRCYGLDLIVDDSIRAQPEVYIEAGDHETLLQLTHAQFERLTANAPHGRFSMHD</sequence>
<organism evidence="2 3">
    <name type="scientific">Bradyrhizobium centrolobii</name>
    <dbReference type="NCBI Taxonomy" id="1505087"/>
    <lineage>
        <taxon>Bacteria</taxon>
        <taxon>Pseudomonadati</taxon>
        <taxon>Pseudomonadota</taxon>
        <taxon>Alphaproteobacteria</taxon>
        <taxon>Hyphomicrobiales</taxon>
        <taxon>Nitrobacteraceae</taxon>
        <taxon>Bradyrhizobium</taxon>
    </lineage>
</organism>
<proteinExistence type="predicted"/>
<dbReference type="STRING" id="1505087.AYJ54_46030"/>
<feature type="domain" description="YbaK/aminoacyl-tRNA synthetase-associated" evidence="1">
    <location>
        <begin position="26"/>
        <end position="143"/>
    </location>
</feature>
<evidence type="ECO:0000259" key="1">
    <source>
        <dbReference type="Pfam" id="PF04073"/>
    </source>
</evidence>
<dbReference type="Pfam" id="PF04073">
    <property type="entry name" value="tRNA_edit"/>
    <property type="match status" value="1"/>
</dbReference>